<dbReference type="Proteomes" id="UP001497516">
    <property type="component" value="Chromosome 8"/>
</dbReference>
<name>A0AAV2G8X8_9ROSI</name>
<accession>A0AAV2G8X8</accession>
<gene>
    <name evidence="1" type="ORF">LTRI10_LOCUS46412</name>
</gene>
<dbReference type="EMBL" id="OZ034821">
    <property type="protein sequence ID" value="CAL1406704.1"/>
    <property type="molecule type" value="Genomic_DNA"/>
</dbReference>
<keyword evidence="2" id="KW-1185">Reference proteome</keyword>
<protein>
    <submittedName>
        <fullName evidence="1">Uncharacterized protein</fullName>
    </submittedName>
</protein>
<reference evidence="1 2" key="1">
    <citation type="submission" date="2024-04" db="EMBL/GenBank/DDBJ databases">
        <authorList>
            <person name="Fracassetti M."/>
        </authorList>
    </citation>
    <scope>NUCLEOTIDE SEQUENCE [LARGE SCALE GENOMIC DNA]</scope>
</reference>
<organism evidence="1 2">
    <name type="scientific">Linum trigynum</name>
    <dbReference type="NCBI Taxonomy" id="586398"/>
    <lineage>
        <taxon>Eukaryota</taxon>
        <taxon>Viridiplantae</taxon>
        <taxon>Streptophyta</taxon>
        <taxon>Embryophyta</taxon>
        <taxon>Tracheophyta</taxon>
        <taxon>Spermatophyta</taxon>
        <taxon>Magnoliopsida</taxon>
        <taxon>eudicotyledons</taxon>
        <taxon>Gunneridae</taxon>
        <taxon>Pentapetalae</taxon>
        <taxon>rosids</taxon>
        <taxon>fabids</taxon>
        <taxon>Malpighiales</taxon>
        <taxon>Linaceae</taxon>
        <taxon>Linum</taxon>
    </lineage>
</organism>
<dbReference type="AlphaFoldDB" id="A0AAV2G8X8"/>
<proteinExistence type="predicted"/>
<evidence type="ECO:0000313" key="1">
    <source>
        <dbReference type="EMBL" id="CAL1406704.1"/>
    </source>
</evidence>
<sequence>MGEEVEDNYGSPTDVLELSSTYLDHGVRKRPSRLSIYECIIAVTNSRAMVAVSDDPLIYEEAVTDRKWNVAMNTKISSIEKDLTQKLTEAPTGVIPIRLKWVPRTKYKEDGTVEKYKTRVVP</sequence>
<evidence type="ECO:0000313" key="2">
    <source>
        <dbReference type="Proteomes" id="UP001497516"/>
    </source>
</evidence>